<dbReference type="AlphaFoldDB" id="A0AAV2YPM5"/>
<gene>
    <name evidence="5" type="ORF">N0F65_002426</name>
</gene>
<dbReference type="PROSITE" id="PS51465">
    <property type="entry name" value="KAZAL_2"/>
    <property type="match status" value="2"/>
</dbReference>
<proteinExistence type="predicted"/>
<reference evidence="5" key="2">
    <citation type="journal article" date="2023" name="Microbiol Resour">
        <title>Decontamination and Annotation of the Draft Genome Sequence of the Oomycete Lagenidium giganteum ARSEF 373.</title>
        <authorList>
            <person name="Morgan W.R."/>
            <person name="Tartar A."/>
        </authorList>
    </citation>
    <scope>NUCLEOTIDE SEQUENCE</scope>
    <source>
        <strain evidence="5">ARSEF 373</strain>
    </source>
</reference>
<evidence type="ECO:0000313" key="6">
    <source>
        <dbReference type="Proteomes" id="UP001146120"/>
    </source>
</evidence>
<evidence type="ECO:0000256" key="2">
    <source>
        <dbReference type="ARBA" id="ARBA00022900"/>
    </source>
</evidence>
<dbReference type="SUPFAM" id="SSF100895">
    <property type="entry name" value="Kazal-type serine protease inhibitors"/>
    <property type="match status" value="2"/>
</dbReference>
<name>A0AAV2YPM5_9STRA</name>
<dbReference type="PANTHER" id="PTHR10913">
    <property type="entry name" value="FOLLISTATIN-RELATED"/>
    <property type="match status" value="1"/>
</dbReference>
<sequence>MAVCSGMDPARTTTTATCYEIACLAVLEPVCGSDGVTYMNECELRVKQCERPGLTVASYSECSIHQKPTWQPGTVAPQANATCDLKCTREYDPQCASNGETFANPCELAVARCQRPGTALELQHVGKCPKAFP</sequence>
<dbReference type="Proteomes" id="UP001146120">
    <property type="component" value="Unassembled WGS sequence"/>
</dbReference>
<dbReference type="GO" id="GO:0005576">
    <property type="term" value="C:extracellular region"/>
    <property type="evidence" value="ECO:0007669"/>
    <property type="project" value="TreeGrafter"/>
</dbReference>
<keyword evidence="6" id="KW-1185">Reference proteome</keyword>
<evidence type="ECO:0000313" key="5">
    <source>
        <dbReference type="EMBL" id="DAZ95319.1"/>
    </source>
</evidence>
<dbReference type="InterPro" id="IPR050653">
    <property type="entry name" value="Prot_Inhib_GrowthFact_Antg"/>
</dbReference>
<protein>
    <recommendedName>
        <fullName evidence="4">Kazal-like domain-containing protein</fullName>
    </recommendedName>
</protein>
<feature type="domain" description="Kazal-like" evidence="4">
    <location>
        <begin position="1"/>
        <end position="64"/>
    </location>
</feature>
<keyword evidence="1" id="KW-0646">Protease inhibitor</keyword>
<comment type="caution">
    <text evidence="5">The sequence shown here is derived from an EMBL/GenBank/DDBJ whole genome shotgun (WGS) entry which is preliminary data.</text>
</comment>
<organism evidence="5 6">
    <name type="scientific">Lagenidium giganteum</name>
    <dbReference type="NCBI Taxonomy" id="4803"/>
    <lineage>
        <taxon>Eukaryota</taxon>
        <taxon>Sar</taxon>
        <taxon>Stramenopiles</taxon>
        <taxon>Oomycota</taxon>
        <taxon>Peronosporomycetes</taxon>
        <taxon>Pythiales</taxon>
        <taxon>Pythiaceae</taxon>
    </lineage>
</organism>
<evidence type="ECO:0000256" key="3">
    <source>
        <dbReference type="ARBA" id="ARBA00023157"/>
    </source>
</evidence>
<feature type="domain" description="Kazal-like" evidence="4">
    <location>
        <begin position="77"/>
        <end position="130"/>
    </location>
</feature>
<evidence type="ECO:0000256" key="1">
    <source>
        <dbReference type="ARBA" id="ARBA00022690"/>
    </source>
</evidence>
<dbReference type="InterPro" id="IPR036058">
    <property type="entry name" value="Kazal_dom_sf"/>
</dbReference>
<dbReference type="Pfam" id="PF00050">
    <property type="entry name" value="Kazal_1"/>
    <property type="match status" value="1"/>
</dbReference>
<dbReference type="InterPro" id="IPR002350">
    <property type="entry name" value="Kazal_dom"/>
</dbReference>
<dbReference type="PANTHER" id="PTHR10913:SF45">
    <property type="entry name" value="FOLLISTATIN, ISOFORM A-RELATED"/>
    <property type="match status" value="1"/>
</dbReference>
<dbReference type="SMART" id="SM00280">
    <property type="entry name" value="KAZAL"/>
    <property type="match status" value="2"/>
</dbReference>
<dbReference type="Pfam" id="PF07648">
    <property type="entry name" value="Kazal_2"/>
    <property type="match status" value="1"/>
</dbReference>
<evidence type="ECO:0000259" key="4">
    <source>
        <dbReference type="PROSITE" id="PS51465"/>
    </source>
</evidence>
<reference evidence="5" key="1">
    <citation type="submission" date="2022-11" db="EMBL/GenBank/DDBJ databases">
        <authorList>
            <person name="Morgan W.R."/>
            <person name="Tartar A."/>
        </authorList>
    </citation>
    <scope>NUCLEOTIDE SEQUENCE</scope>
    <source>
        <strain evidence="5">ARSEF 373</strain>
    </source>
</reference>
<dbReference type="Gene3D" id="3.30.60.30">
    <property type="match status" value="2"/>
</dbReference>
<dbReference type="CDD" id="cd00104">
    <property type="entry name" value="KAZAL_FS"/>
    <property type="match status" value="2"/>
</dbReference>
<keyword evidence="2" id="KW-0722">Serine protease inhibitor</keyword>
<accession>A0AAV2YPM5</accession>
<dbReference type="EMBL" id="DAKRPA010000209">
    <property type="protein sequence ID" value="DAZ95319.1"/>
    <property type="molecule type" value="Genomic_DNA"/>
</dbReference>
<keyword evidence="3" id="KW-1015">Disulfide bond</keyword>